<dbReference type="EMBL" id="VIGX01000002">
    <property type="protein sequence ID" value="TWS30011.1"/>
    <property type="molecule type" value="Genomic_DNA"/>
</dbReference>
<gene>
    <name evidence="2" type="ORF">FK530_05675</name>
</gene>
<feature type="transmembrane region" description="Helical" evidence="1">
    <location>
        <begin position="12"/>
        <end position="34"/>
    </location>
</feature>
<comment type="caution">
    <text evidence="2">The sequence shown here is derived from an EMBL/GenBank/DDBJ whole genome shotgun (WGS) entry which is preliminary data.</text>
</comment>
<dbReference type="InterPro" id="IPR024244">
    <property type="entry name" value="DUF2537"/>
</dbReference>
<organism evidence="2 3">
    <name type="scientific">Tsukamurella conjunctivitidis</name>
    <dbReference type="NCBI Taxonomy" id="2592068"/>
    <lineage>
        <taxon>Bacteria</taxon>
        <taxon>Bacillati</taxon>
        <taxon>Actinomycetota</taxon>
        <taxon>Actinomycetes</taxon>
        <taxon>Mycobacteriales</taxon>
        <taxon>Tsukamurellaceae</taxon>
        <taxon>Tsukamurella</taxon>
    </lineage>
</organism>
<dbReference type="Pfam" id="PF10801">
    <property type="entry name" value="DUF2537"/>
    <property type="match status" value="1"/>
</dbReference>
<evidence type="ECO:0000313" key="3">
    <source>
        <dbReference type="Proteomes" id="UP000319375"/>
    </source>
</evidence>
<dbReference type="Proteomes" id="UP000319375">
    <property type="component" value="Unassembled WGS sequence"/>
</dbReference>
<feature type="transmembrane region" description="Helical" evidence="1">
    <location>
        <begin position="67"/>
        <end position="88"/>
    </location>
</feature>
<keyword evidence="3" id="KW-1185">Reference proteome</keyword>
<reference evidence="2 3" key="1">
    <citation type="submission" date="2019-06" db="EMBL/GenBank/DDBJ databases">
        <title>Tsukamurella conjunctivitidis sp. nov., Tsukamurella assacharolytica sp. nov. and Tsukamurella sputae sp. nov. isolated from patients with conjunctivitis, bacteraemia (lymphoma) and respiratory infection (sputum) in Hong Kong.</title>
        <authorList>
            <person name="Teng J.L.L."/>
            <person name="Lee H.H."/>
            <person name="Fong J.Y.H."/>
            <person name="Fok K.M.N."/>
            <person name="Lau S.K.P."/>
            <person name="Woo P.C.Y."/>
        </authorList>
    </citation>
    <scope>NUCLEOTIDE SEQUENCE [LARGE SCALE GENOMIC DNA]</scope>
    <source>
        <strain evidence="2 3">HKU72</strain>
    </source>
</reference>
<feature type="transmembrane region" description="Helical" evidence="1">
    <location>
        <begin position="40"/>
        <end position="60"/>
    </location>
</feature>
<accession>A0A5C5S6Q0</accession>
<name>A0A5C5S6Q0_9ACTN</name>
<dbReference type="AlphaFoldDB" id="A0A5C5S6Q0"/>
<protein>
    <submittedName>
        <fullName evidence="2">DUF2537 domain-containing protein</fullName>
    </submittedName>
</protein>
<evidence type="ECO:0000313" key="2">
    <source>
        <dbReference type="EMBL" id="TWS30011.1"/>
    </source>
</evidence>
<keyword evidence="1" id="KW-1133">Transmembrane helix</keyword>
<dbReference type="RefSeq" id="WP_146486026.1">
    <property type="nucleotide sequence ID" value="NZ_VIGX01000002.1"/>
</dbReference>
<sequence length="93" mass="9555">MSAPRYTPWITGTAVAVVVAMLGGGVLSGLFVAVMAVHRWLGLFLLALGTAGAVPVLTAYRRRPVARWFCAGVAGAVVFAWLAAVVALSSGLV</sequence>
<keyword evidence="1" id="KW-0812">Transmembrane</keyword>
<evidence type="ECO:0000256" key="1">
    <source>
        <dbReference type="SAM" id="Phobius"/>
    </source>
</evidence>
<keyword evidence="1" id="KW-0472">Membrane</keyword>
<proteinExistence type="predicted"/>